<comment type="caution">
    <text evidence="1">The sequence shown here is derived from an EMBL/GenBank/DDBJ whole genome shotgun (WGS) entry which is preliminary data.</text>
</comment>
<reference evidence="1" key="1">
    <citation type="submission" date="2022-03" db="EMBL/GenBank/DDBJ databases">
        <authorList>
            <person name="Lindestad O."/>
        </authorList>
    </citation>
    <scope>NUCLEOTIDE SEQUENCE</scope>
</reference>
<sequence>MRGRLNDWWCKDRLKEKGEEGGHLLSYLEGYGEIVDPDQLLWNAFDMLPTAKSGKDSRG</sequence>
<name>A0A8S4QID5_9NEOP</name>
<dbReference type="EMBL" id="CAKXAJ010007079">
    <property type="protein sequence ID" value="CAH2210262.1"/>
    <property type="molecule type" value="Genomic_DNA"/>
</dbReference>
<organism evidence="1 2">
    <name type="scientific">Pararge aegeria aegeria</name>
    <dbReference type="NCBI Taxonomy" id="348720"/>
    <lineage>
        <taxon>Eukaryota</taxon>
        <taxon>Metazoa</taxon>
        <taxon>Ecdysozoa</taxon>
        <taxon>Arthropoda</taxon>
        <taxon>Hexapoda</taxon>
        <taxon>Insecta</taxon>
        <taxon>Pterygota</taxon>
        <taxon>Neoptera</taxon>
        <taxon>Endopterygota</taxon>
        <taxon>Lepidoptera</taxon>
        <taxon>Glossata</taxon>
        <taxon>Ditrysia</taxon>
        <taxon>Papilionoidea</taxon>
        <taxon>Nymphalidae</taxon>
        <taxon>Satyrinae</taxon>
        <taxon>Satyrini</taxon>
        <taxon>Parargina</taxon>
        <taxon>Pararge</taxon>
    </lineage>
</organism>
<dbReference type="Proteomes" id="UP000838756">
    <property type="component" value="Unassembled WGS sequence"/>
</dbReference>
<dbReference type="AlphaFoldDB" id="A0A8S4QID5"/>
<evidence type="ECO:0000313" key="2">
    <source>
        <dbReference type="Proteomes" id="UP000838756"/>
    </source>
</evidence>
<protein>
    <submittedName>
        <fullName evidence="1">Jg633 protein</fullName>
    </submittedName>
</protein>
<evidence type="ECO:0000313" key="1">
    <source>
        <dbReference type="EMBL" id="CAH2210262.1"/>
    </source>
</evidence>
<proteinExistence type="predicted"/>
<gene>
    <name evidence="1" type="primary">jg633</name>
    <name evidence="1" type="ORF">PAEG_LOCUS2173</name>
</gene>
<feature type="non-terminal residue" evidence="1">
    <location>
        <position position="59"/>
    </location>
</feature>
<accession>A0A8S4QID5</accession>
<keyword evidence="2" id="KW-1185">Reference proteome</keyword>